<evidence type="ECO:0000256" key="1">
    <source>
        <dbReference type="SAM" id="MobiDB-lite"/>
    </source>
</evidence>
<dbReference type="OrthoDB" id="3827557at2759"/>
<dbReference type="Proteomes" id="UP000038010">
    <property type="component" value="Unassembled WGS sequence"/>
</dbReference>
<organism evidence="2 3">
    <name type="scientific">Cyphellophora attinorum</name>
    <dbReference type="NCBI Taxonomy" id="1664694"/>
    <lineage>
        <taxon>Eukaryota</taxon>
        <taxon>Fungi</taxon>
        <taxon>Dikarya</taxon>
        <taxon>Ascomycota</taxon>
        <taxon>Pezizomycotina</taxon>
        <taxon>Eurotiomycetes</taxon>
        <taxon>Chaetothyriomycetidae</taxon>
        <taxon>Chaetothyriales</taxon>
        <taxon>Cyphellophoraceae</taxon>
        <taxon>Cyphellophora</taxon>
    </lineage>
</organism>
<dbReference type="EMBL" id="LFJN01000003">
    <property type="protein sequence ID" value="KPI44555.1"/>
    <property type="molecule type" value="Genomic_DNA"/>
</dbReference>
<gene>
    <name evidence="2" type="ORF">AB675_8810</name>
</gene>
<dbReference type="GeneID" id="28741169"/>
<reference evidence="2 3" key="1">
    <citation type="submission" date="2015-06" db="EMBL/GenBank/DDBJ databases">
        <title>Draft genome of the ant-associated black yeast Phialophora attae CBS 131958.</title>
        <authorList>
            <person name="Moreno L.F."/>
            <person name="Stielow B.J."/>
            <person name="de Hoog S."/>
            <person name="Vicente V.A."/>
            <person name="Weiss V.A."/>
            <person name="de Vries M."/>
            <person name="Cruz L.M."/>
            <person name="Souza E.M."/>
        </authorList>
    </citation>
    <scope>NUCLEOTIDE SEQUENCE [LARGE SCALE GENOMIC DNA]</scope>
    <source>
        <strain evidence="2 3">CBS 131958</strain>
    </source>
</reference>
<protein>
    <submittedName>
        <fullName evidence="2">Uncharacterized protein</fullName>
    </submittedName>
</protein>
<dbReference type="AlphaFoldDB" id="A0A0N1HA01"/>
<comment type="caution">
    <text evidence="2">The sequence shown here is derived from an EMBL/GenBank/DDBJ whole genome shotgun (WGS) entry which is preliminary data.</text>
</comment>
<dbReference type="STRING" id="1664694.A0A0N1HA01"/>
<feature type="compositionally biased region" description="Basic and acidic residues" evidence="1">
    <location>
        <begin position="63"/>
        <end position="82"/>
    </location>
</feature>
<dbReference type="RefSeq" id="XP_018004518.1">
    <property type="nucleotide sequence ID" value="XM_018149289.1"/>
</dbReference>
<dbReference type="PANTHER" id="PTHR39609:SF2">
    <property type="entry name" value="TRANSCRIPTION FACTOR RFEG"/>
    <property type="match status" value="1"/>
</dbReference>
<sequence length="107" mass="12405">MSGNNEEYWLPGYGLSRHIVFRQLQYFIGPSATVRPFSYHGREGYLIKGAPLTKKQIEDLRKQSEEYEKQQSLRMSGRRESSDDSADINTPIIVSNRGRGSSYRPYR</sequence>
<feature type="region of interest" description="Disordered" evidence="1">
    <location>
        <begin position="63"/>
        <end position="107"/>
    </location>
</feature>
<accession>A0A0N1HA01</accession>
<evidence type="ECO:0000313" key="3">
    <source>
        <dbReference type="Proteomes" id="UP000038010"/>
    </source>
</evidence>
<name>A0A0N1HA01_9EURO</name>
<proteinExistence type="predicted"/>
<keyword evidence="3" id="KW-1185">Reference proteome</keyword>
<evidence type="ECO:0000313" key="2">
    <source>
        <dbReference type="EMBL" id="KPI44555.1"/>
    </source>
</evidence>
<dbReference type="VEuPathDB" id="FungiDB:AB675_8810"/>
<dbReference type="PANTHER" id="PTHR39609">
    <property type="entry name" value="RFEG-RELATED"/>
    <property type="match status" value="1"/>
</dbReference>